<keyword evidence="16" id="KW-1185">Reference proteome</keyword>
<keyword evidence="7 12" id="KW-0547">Nucleotide-binding</keyword>
<evidence type="ECO:0000256" key="2">
    <source>
        <dbReference type="ARBA" id="ARBA00008684"/>
    </source>
</evidence>
<keyword evidence="4" id="KW-0808">Transferase</keyword>
<evidence type="ECO:0000256" key="13">
    <source>
        <dbReference type="SAM" id="Phobius"/>
    </source>
</evidence>
<keyword evidence="9 12" id="KW-0067">ATP-binding</keyword>
<dbReference type="PROSITE" id="PS00108">
    <property type="entry name" value="PROTEIN_KINASE_ST"/>
    <property type="match status" value="1"/>
</dbReference>
<dbReference type="Proteomes" id="UP000594263">
    <property type="component" value="Unplaced"/>
</dbReference>
<feature type="transmembrane region" description="Helical" evidence="13">
    <location>
        <begin position="544"/>
        <end position="565"/>
    </location>
</feature>
<sequence>MPSGSTRIRVLRLRHLAFSSSSSSFFFSISFVLVLALHSTAAAPASESDILLQFKSAITHDPFGTLTSWAPGRSTCRDFHGVYCNAAGSVDRIVLWNASLSGTLSPALSKLRSLRVLTLFGNSFTGNVPEAYAEILTLWKINVSSNSLSGNIPEFLGSLRNIRFLDLSRNSYSGEIPDKLFSSCDKAKFISLSHNALTGAIPESVANCSSLEGFDFAFNRLSGALPDGVCKISTLRYLSVRSNALSGRVDDRVSGCVSLELLDLGSNGFTGRAPFEALGFKNLSYFNVSYNRFDGEIGEAMAVMTSCSERLEFLDASGNGFTGEIPGSIARCESLKLLDLGFNRLSGNFPGWIGSLKRLSVIGLGSNSLTGRIPPEIGTIELLWVLDLHNLDLVGEIPASISHCRYLRSLNLSGNALAGEIPRTLDNMTSLEFLDLHRNELNGTIPATIGNLRELKVLDLAENHLSGEIPPSLGDLTKLTQFNASSNNLSGAIPSSPLLQGFGSTAFLDNPGLCGSPLATPCSASDSGVPHSERSTKKLTVSTILAIVAAAIIFTGVCIICVINIRARRSSQEDETTLMETSPVGSSDIIIGKLVLFSKALPSRYEDWEAGTKALLDKNCLVGSGSMGLVYKASLEGGVAVAVKKLQTLGRIRSQDEFEFEIGRLGNLRHPNLVPCQGYYWSSTTQLILSEFVPNGNLFDNLHGLNHTGSSKNGSDGLNWGRRFHIALGTARALAYLHHDCVPQILHLDVKASNVLLDANFSPKLSDYGLTKFLPVLDPHRSPAFQTGYTAPELIQAVSRSSDKSDVYSFGVILLELVTGRKPVESSEVTTVLCEYVRVVVETGVASGCFDRRLRGGLVETELIQVMKLGLICTSETPGRRPSMAEAVQVLESIRSEMESSS</sequence>
<protein>
    <recommendedName>
        <fullName evidence="14">Protein kinase domain-containing protein</fullName>
    </recommendedName>
</protein>
<keyword evidence="3" id="KW-0433">Leucine-rich repeat</keyword>
<evidence type="ECO:0000259" key="14">
    <source>
        <dbReference type="PROSITE" id="PS50011"/>
    </source>
</evidence>
<evidence type="ECO:0000256" key="5">
    <source>
        <dbReference type="ARBA" id="ARBA00022692"/>
    </source>
</evidence>
<keyword evidence="11 13" id="KW-0472">Membrane</keyword>
<proteinExistence type="inferred from homology"/>
<dbReference type="FunFam" id="1.10.510.10:FF:000095">
    <property type="entry name" value="protein STRUBBELIG-RECEPTOR FAMILY 8"/>
    <property type="match status" value="1"/>
</dbReference>
<name>A0A7N0U156_KALFE</name>
<dbReference type="GO" id="GO:0016020">
    <property type="term" value="C:membrane"/>
    <property type="evidence" value="ECO:0007669"/>
    <property type="project" value="UniProtKB-SubCell"/>
</dbReference>
<dbReference type="Pfam" id="PF00560">
    <property type="entry name" value="LRR_1"/>
    <property type="match status" value="6"/>
</dbReference>
<dbReference type="GO" id="GO:0004672">
    <property type="term" value="F:protein kinase activity"/>
    <property type="evidence" value="ECO:0007669"/>
    <property type="project" value="InterPro"/>
</dbReference>
<evidence type="ECO:0000313" key="15">
    <source>
        <dbReference type="EnsemblPlants" id="Kaladp0050s0216.1.v1.1"/>
    </source>
</evidence>
<dbReference type="InterPro" id="IPR001611">
    <property type="entry name" value="Leu-rich_rpt"/>
</dbReference>
<feature type="binding site" evidence="12">
    <location>
        <position position="645"/>
    </location>
    <ligand>
        <name>ATP</name>
        <dbReference type="ChEBI" id="CHEBI:30616"/>
    </ligand>
</feature>
<dbReference type="FunFam" id="3.80.10.10:FF:000095">
    <property type="entry name" value="LRR receptor-like serine/threonine-protein kinase GSO1"/>
    <property type="match status" value="2"/>
</dbReference>
<evidence type="ECO:0000256" key="10">
    <source>
        <dbReference type="ARBA" id="ARBA00022989"/>
    </source>
</evidence>
<dbReference type="PROSITE" id="PS50011">
    <property type="entry name" value="PROTEIN_KINASE_DOM"/>
    <property type="match status" value="1"/>
</dbReference>
<evidence type="ECO:0000256" key="9">
    <source>
        <dbReference type="ARBA" id="ARBA00022840"/>
    </source>
</evidence>
<dbReference type="Pfam" id="PF00069">
    <property type="entry name" value="Pkinase"/>
    <property type="match status" value="1"/>
</dbReference>
<dbReference type="AlphaFoldDB" id="A0A7N0U156"/>
<evidence type="ECO:0000256" key="1">
    <source>
        <dbReference type="ARBA" id="ARBA00004167"/>
    </source>
</evidence>
<evidence type="ECO:0000256" key="11">
    <source>
        <dbReference type="ARBA" id="ARBA00023136"/>
    </source>
</evidence>
<dbReference type="InterPro" id="IPR000719">
    <property type="entry name" value="Prot_kinase_dom"/>
</dbReference>
<dbReference type="SMART" id="SM00220">
    <property type="entry name" value="S_TKc"/>
    <property type="match status" value="1"/>
</dbReference>
<evidence type="ECO:0000256" key="8">
    <source>
        <dbReference type="ARBA" id="ARBA00022777"/>
    </source>
</evidence>
<feature type="domain" description="Protein kinase" evidence="14">
    <location>
        <begin position="616"/>
        <end position="894"/>
    </location>
</feature>
<comment type="subcellular location">
    <subcellularLocation>
        <location evidence="1">Membrane</location>
        <topology evidence="1">Single-pass membrane protein</topology>
    </subcellularLocation>
</comment>
<dbReference type="PANTHER" id="PTHR48007">
    <property type="entry name" value="LEUCINE-RICH REPEAT RECEPTOR-LIKE PROTEIN KINASE PXC1"/>
    <property type="match status" value="1"/>
</dbReference>
<evidence type="ECO:0000256" key="7">
    <source>
        <dbReference type="ARBA" id="ARBA00022741"/>
    </source>
</evidence>
<reference evidence="15" key="1">
    <citation type="submission" date="2021-01" db="UniProtKB">
        <authorList>
            <consortium name="EnsemblPlants"/>
        </authorList>
    </citation>
    <scope>IDENTIFICATION</scope>
</reference>
<dbReference type="Gramene" id="Kaladp0050s0216.1.v1.1">
    <property type="protein sequence ID" value="Kaladp0050s0216.1.v1.1"/>
    <property type="gene ID" value="Kaladp0050s0216.v1.1"/>
</dbReference>
<dbReference type="FunFam" id="3.30.200.20:FF:000450">
    <property type="entry name" value="Putative LRR receptor-like serine/threonine-protein kinase"/>
    <property type="match status" value="1"/>
</dbReference>
<dbReference type="InterPro" id="IPR046959">
    <property type="entry name" value="PRK1-6/SRF4-like"/>
</dbReference>
<evidence type="ECO:0000256" key="3">
    <source>
        <dbReference type="ARBA" id="ARBA00022614"/>
    </source>
</evidence>
<dbReference type="InterPro" id="IPR008271">
    <property type="entry name" value="Ser/Thr_kinase_AS"/>
</dbReference>
<dbReference type="EnsemblPlants" id="Kaladp0050s0216.1.v1.1">
    <property type="protein sequence ID" value="Kaladp0050s0216.1.v1.1"/>
    <property type="gene ID" value="Kaladp0050s0216.v1.1"/>
</dbReference>
<dbReference type="Pfam" id="PF08263">
    <property type="entry name" value="LRRNT_2"/>
    <property type="match status" value="1"/>
</dbReference>
<evidence type="ECO:0000256" key="12">
    <source>
        <dbReference type="PROSITE-ProRule" id="PRU10141"/>
    </source>
</evidence>
<dbReference type="SUPFAM" id="SSF56112">
    <property type="entry name" value="Protein kinase-like (PK-like)"/>
    <property type="match status" value="1"/>
</dbReference>
<dbReference type="InterPro" id="IPR011009">
    <property type="entry name" value="Kinase-like_dom_sf"/>
</dbReference>
<dbReference type="SUPFAM" id="SSF52058">
    <property type="entry name" value="L domain-like"/>
    <property type="match status" value="2"/>
</dbReference>
<dbReference type="Gene3D" id="1.10.510.10">
    <property type="entry name" value="Transferase(Phosphotransferase) domain 1"/>
    <property type="match status" value="1"/>
</dbReference>
<dbReference type="Gene3D" id="3.80.10.10">
    <property type="entry name" value="Ribonuclease Inhibitor"/>
    <property type="match status" value="3"/>
</dbReference>
<keyword evidence="8" id="KW-0418">Kinase</keyword>
<dbReference type="GO" id="GO:0005524">
    <property type="term" value="F:ATP binding"/>
    <property type="evidence" value="ECO:0007669"/>
    <property type="project" value="UniProtKB-UniRule"/>
</dbReference>
<keyword evidence="10 13" id="KW-1133">Transmembrane helix</keyword>
<dbReference type="InterPro" id="IPR017441">
    <property type="entry name" value="Protein_kinase_ATP_BS"/>
</dbReference>
<dbReference type="InterPro" id="IPR032675">
    <property type="entry name" value="LRR_dom_sf"/>
</dbReference>
<keyword evidence="5 13" id="KW-0812">Transmembrane</keyword>
<evidence type="ECO:0000313" key="16">
    <source>
        <dbReference type="Proteomes" id="UP000594263"/>
    </source>
</evidence>
<dbReference type="PROSITE" id="PS00107">
    <property type="entry name" value="PROTEIN_KINASE_ATP"/>
    <property type="match status" value="1"/>
</dbReference>
<comment type="similarity">
    <text evidence="2">Belongs to the protein kinase superfamily. Ser/Thr protein kinase family.</text>
</comment>
<dbReference type="InterPro" id="IPR013210">
    <property type="entry name" value="LRR_N_plant-typ"/>
</dbReference>
<evidence type="ECO:0000256" key="6">
    <source>
        <dbReference type="ARBA" id="ARBA00022737"/>
    </source>
</evidence>
<keyword evidence="6" id="KW-0677">Repeat</keyword>
<dbReference type="Gene3D" id="3.30.200.20">
    <property type="entry name" value="Phosphorylase Kinase, domain 1"/>
    <property type="match status" value="1"/>
</dbReference>
<accession>A0A7N0U156</accession>
<evidence type="ECO:0000256" key="4">
    <source>
        <dbReference type="ARBA" id="ARBA00022679"/>
    </source>
</evidence>
<dbReference type="PANTHER" id="PTHR48007:SF76">
    <property type="entry name" value="OS03G0145102 PROTEIN"/>
    <property type="match status" value="1"/>
</dbReference>
<dbReference type="OMA" id="HAAIGYI"/>
<organism evidence="15 16">
    <name type="scientific">Kalanchoe fedtschenkoi</name>
    <name type="common">Lavender scallops</name>
    <name type="synonym">South American air plant</name>
    <dbReference type="NCBI Taxonomy" id="63787"/>
    <lineage>
        <taxon>Eukaryota</taxon>
        <taxon>Viridiplantae</taxon>
        <taxon>Streptophyta</taxon>
        <taxon>Embryophyta</taxon>
        <taxon>Tracheophyta</taxon>
        <taxon>Spermatophyta</taxon>
        <taxon>Magnoliopsida</taxon>
        <taxon>eudicotyledons</taxon>
        <taxon>Gunneridae</taxon>
        <taxon>Pentapetalae</taxon>
        <taxon>Saxifragales</taxon>
        <taxon>Crassulaceae</taxon>
        <taxon>Kalanchoe</taxon>
    </lineage>
</organism>